<dbReference type="CDD" id="cd18785">
    <property type="entry name" value="SF2_C"/>
    <property type="match status" value="1"/>
</dbReference>
<organism evidence="7 8">
    <name type="scientific">Tribonema minus</name>
    <dbReference type="NCBI Taxonomy" id="303371"/>
    <lineage>
        <taxon>Eukaryota</taxon>
        <taxon>Sar</taxon>
        <taxon>Stramenopiles</taxon>
        <taxon>Ochrophyta</taxon>
        <taxon>PX clade</taxon>
        <taxon>Xanthophyceae</taxon>
        <taxon>Tribonematales</taxon>
        <taxon>Tribonemataceae</taxon>
        <taxon>Tribonema</taxon>
    </lineage>
</organism>
<keyword evidence="8" id="KW-1185">Reference proteome</keyword>
<keyword evidence="3" id="KW-0347">Helicase</keyword>
<dbReference type="InterPro" id="IPR050615">
    <property type="entry name" value="ATP-dep_DNA_Helicase"/>
</dbReference>
<evidence type="ECO:0000259" key="6">
    <source>
        <dbReference type="PROSITE" id="PS51192"/>
    </source>
</evidence>
<evidence type="ECO:0000256" key="3">
    <source>
        <dbReference type="ARBA" id="ARBA00022806"/>
    </source>
</evidence>
<dbReference type="PROSITE" id="PS51192">
    <property type="entry name" value="HELICASE_ATP_BIND_1"/>
    <property type="match status" value="1"/>
</dbReference>
<dbReference type="SUPFAM" id="SSF52540">
    <property type="entry name" value="P-loop containing nucleoside triphosphate hydrolases"/>
    <property type="match status" value="2"/>
</dbReference>
<feature type="region of interest" description="Disordered" evidence="5">
    <location>
        <begin position="403"/>
        <end position="425"/>
    </location>
</feature>
<evidence type="ECO:0000256" key="2">
    <source>
        <dbReference type="ARBA" id="ARBA00022801"/>
    </source>
</evidence>
<dbReference type="AlphaFoldDB" id="A0A835ZHB6"/>
<name>A0A835ZHB6_9STRA</name>
<dbReference type="InterPro" id="IPR006935">
    <property type="entry name" value="Helicase/UvrB_N"/>
</dbReference>
<dbReference type="InterPro" id="IPR027417">
    <property type="entry name" value="P-loop_NTPase"/>
</dbReference>
<evidence type="ECO:0000256" key="1">
    <source>
        <dbReference type="ARBA" id="ARBA00022741"/>
    </source>
</evidence>
<dbReference type="InterPro" id="IPR001650">
    <property type="entry name" value="Helicase_C-like"/>
</dbReference>
<dbReference type="GO" id="GO:0005524">
    <property type="term" value="F:ATP binding"/>
    <property type="evidence" value="ECO:0007669"/>
    <property type="project" value="UniProtKB-KW"/>
</dbReference>
<keyword evidence="2 7" id="KW-0378">Hydrolase</keyword>
<keyword evidence="4" id="KW-0067">ATP-binding</keyword>
<reference evidence="7" key="1">
    <citation type="submission" date="2021-02" db="EMBL/GenBank/DDBJ databases">
        <title>First Annotated Genome of the Yellow-green Alga Tribonema minus.</title>
        <authorList>
            <person name="Mahan K.M."/>
        </authorList>
    </citation>
    <scope>NUCLEOTIDE SEQUENCE</scope>
    <source>
        <strain evidence="7">UTEX B ZZ1240</strain>
    </source>
</reference>
<feature type="domain" description="Helicase ATP-binding" evidence="6">
    <location>
        <begin position="66"/>
        <end position="212"/>
    </location>
</feature>
<dbReference type="GO" id="GO:0003677">
    <property type="term" value="F:DNA binding"/>
    <property type="evidence" value="ECO:0007669"/>
    <property type="project" value="InterPro"/>
</dbReference>
<protein>
    <submittedName>
        <fullName evidence="7">P-loop containing nucleoside triphosphate hydrolase protein</fullName>
    </submittedName>
</protein>
<proteinExistence type="predicted"/>
<sequence>MEVPKAWGLERLAGPGGAGARAGAGAGAEAVVDAQPPCAAASTPPLRLRALRPHQTEALAALESRLRSSPLGGGGVVVLPCGFGKTVAALELCRRMGVRAAIVVHTSVLAAQWKAAIAQYVPDASVGEIRADAFDVEGRTHVIASLQSVAFREYPPHGCGLMIADERHRVAAPALSAAVARIGCRYRVGLSATPVRADGLHVFLGWCIGPVVHETRRESRRDLRAIAVRLDPGPVRTISISKGGRRVDNISAMTSLTCDFSEPRAVRRQELAGAWIRLCVGKGRKVLVLSDRVALLSDLSTRLGDYTWGFLTGSAKPADRKAAEGRDVILASYGCAAEGLDVPSLDTVLLLTPRSGEAVITQVVGRLFRTGGMPPLVVDLVDGVPLFEGMHAKRRRIMRGMGGTVTDCDELRRPLPPPPSPPGAG</sequence>
<dbReference type="CDD" id="cd17926">
    <property type="entry name" value="DEXHc_RE"/>
    <property type="match status" value="1"/>
</dbReference>
<evidence type="ECO:0000313" key="8">
    <source>
        <dbReference type="Proteomes" id="UP000664859"/>
    </source>
</evidence>
<accession>A0A835ZHB6</accession>
<comment type="caution">
    <text evidence="7">The sequence shown here is derived from an EMBL/GenBank/DDBJ whole genome shotgun (WGS) entry which is preliminary data.</text>
</comment>
<dbReference type="OrthoDB" id="205240at2759"/>
<dbReference type="GO" id="GO:0004386">
    <property type="term" value="F:helicase activity"/>
    <property type="evidence" value="ECO:0007669"/>
    <property type="project" value="UniProtKB-KW"/>
</dbReference>
<dbReference type="InterPro" id="IPR014001">
    <property type="entry name" value="Helicase_ATP-bd"/>
</dbReference>
<feature type="compositionally biased region" description="Pro residues" evidence="5">
    <location>
        <begin position="414"/>
        <end position="425"/>
    </location>
</feature>
<dbReference type="PANTHER" id="PTHR11274">
    <property type="entry name" value="RAD25/XP-B DNA REPAIR HELICASE"/>
    <property type="match status" value="1"/>
</dbReference>
<dbReference type="EMBL" id="JAFCMP010000001">
    <property type="protein sequence ID" value="KAG5192871.1"/>
    <property type="molecule type" value="Genomic_DNA"/>
</dbReference>
<evidence type="ECO:0000256" key="4">
    <source>
        <dbReference type="ARBA" id="ARBA00022840"/>
    </source>
</evidence>
<keyword evidence="1" id="KW-0547">Nucleotide-binding</keyword>
<evidence type="ECO:0000256" key="5">
    <source>
        <dbReference type="SAM" id="MobiDB-lite"/>
    </source>
</evidence>
<dbReference type="Proteomes" id="UP000664859">
    <property type="component" value="Unassembled WGS sequence"/>
</dbReference>
<evidence type="ECO:0000313" key="7">
    <source>
        <dbReference type="EMBL" id="KAG5192871.1"/>
    </source>
</evidence>
<gene>
    <name evidence="7" type="ORF">JKP88DRAFT_156795</name>
</gene>
<dbReference type="PANTHER" id="PTHR11274:SF0">
    <property type="entry name" value="GENERAL TRANSCRIPTION AND DNA REPAIR FACTOR IIH HELICASE SUBUNIT XPB"/>
    <property type="match status" value="1"/>
</dbReference>
<dbReference type="Gene3D" id="3.40.50.300">
    <property type="entry name" value="P-loop containing nucleotide triphosphate hydrolases"/>
    <property type="match status" value="2"/>
</dbReference>
<dbReference type="Pfam" id="PF00271">
    <property type="entry name" value="Helicase_C"/>
    <property type="match status" value="1"/>
</dbReference>
<dbReference type="GO" id="GO:0016787">
    <property type="term" value="F:hydrolase activity"/>
    <property type="evidence" value="ECO:0007669"/>
    <property type="project" value="UniProtKB-KW"/>
</dbReference>
<dbReference type="Pfam" id="PF04851">
    <property type="entry name" value="ResIII"/>
    <property type="match status" value="1"/>
</dbReference>
<dbReference type="SMART" id="SM00487">
    <property type="entry name" value="DEXDc"/>
    <property type="match status" value="1"/>
</dbReference>